<organism evidence="1 2">
    <name type="scientific">Salipiger mucosus DSM 16094</name>
    <dbReference type="NCBI Taxonomy" id="1123237"/>
    <lineage>
        <taxon>Bacteria</taxon>
        <taxon>Pseudomonadati</taxon>
        <taxon>Pseudomonadota</taxon>
        <taxon>Alphaproteobacteria</taxon>
        <taxon>Rhodobacterales</taxon>
        <taxon>Roseobacteraceae</taxon>
        <taxon>Salipiger</taxon>
    </lineage>
</organism>
<comment type="caution">
    <text evidence="1">The sequence shown here is derived from an EMBL/GenBank/DDBJ whole genome shotgun (WGS) entry which is preliminary data.</text>
</comment>
<protein>
    <submittedName>
        <fullName evidence="1">Uncharacterized protein</fullName>
    </submittedName>
</protein>
<keyword evidence="2" id="KW-1185">Reference proteome</keyword>
<dbReference type="EMBL" id="APVH01000010">
    <property type="protein sequence ID" value="EPX85108.1"/>
    <property type="molecule type" value="Genomic_DNA"/>
</dbReference>
<dbReference type="AlphaFoldDB" id="S9QZM4"/>
<evidence type="ECO:0000313" key="2">
    <source>
        <dbReference type="Proteomes" id="UP000015347"/>
    </source>
</evidence>
<dbReference type="RefSeq" id="WP_020040855.1">
    <property type="nucleotide sequence ID" value="NZ_KE557273.1"/>
</dbReference>
<evidence type="ECO:0000313" key="1">
    <source>
        <dbReference type="EMBL" id="EPX85108.1"/>
    </source>
</evidence>
<name>S9QZM4_9RHOB</name>
<dbReference type="STRING" id="1123237.Salmuc_01064"/>
<dbReference type="Proteomes" id="UP000015347">
    <property type="component" value="Unassembled WGS sequence"/>
</dbReference>
<reference evidence="2" key="1">
    <citation type="journal article" date="2014" name="Stand. Genomic Sci.">
        <title>Genome sequence of the exopolysaccharide-producing Salipiger mucosus type strain (DSM 16094(T)), a moderately halophilic member of the Roseobacter clade.</title>
        <authorList>
            <person name="Riedel T."/>
            <person name="Spring S."/>
            <person name="Fiebig A."/>
            <person name="Petersen J."/>
            <person name="Kyrpides N.C."/>
            <person name="Goker M."/>
            <person name="Klenk H.P."/>
        </authorList>
    </citation>
    <scope>NUCLEOTIDE SEQUENCE [LARGE SCALE GENOMIC DNA]</scope>
    <source>
        <strain evidence="2">DSM 16094</strain>
    </source>
</reference>
<gene>
    <name evidence="1" type="ORF">Salmuc_01064</name>
</gene>
<dbReference type="HOGENOM" id="CLU_2156583_0_0_5"/>
<accession>S9QZM4</accession>
<sequence>MGMMQHPTGLPMKPEQTFFKDPAIDRLLAMIMTMAAELNVTRDRLATMEMLMAEGKPVTPQALDAFEPTPEQAETLAAARQSFSDELMFCTLGIEASLGAPEDGVDQFNKE</sequence>
<proteinExistence type="predicted"/>
<dbReference type="OrthoDB" id="467106at2"/>